<dbReference type="GO" id="GO:0008941">
    <property type="term" value="F:nitric oxide dioxygenase NAD(P)H activity"/>
    <property type="evidence" value="ECO:0007669"/>
    <property type="project" value="TreeGrafter"/>
</dbReference>
<comment type="similarity">
    <text evidence="5">Belongs to the globin family.</text>
</comment>
<dbReference type="GO" id="GO:0046210">
    <property type="term" value="P:nitric oxide catabolic process"/>
    <property type="evidence" value="ECO:0007669"/>
    <property type="project" value="TreeGrafter"/>
</dbReference>
<dbReference type="PANTHER" id="PTHR43396">
    <property type="entry name" value="FLAVOHEMOPROTEIN"/>
    <property type="match status" value="1"/>
</dbReference>
<dbReference type="GO" id="GO:0071949">
    <property type="term" value="F:FAD binding"/>
    <property type="evidence" value="ECO:0007669"/>
    <property type="project" value="TreeGrafter"/>
</dbReference>
<dbReference type="AlphaFoldDB" id="A0A0D1EGS4"/>
<dbReference type="EMBL" id="JYFE01000060">
    <property type="protein sequence ID" value="KIT15055.1"/>
    <property type="molecule type" value="Genomic_DNA"/>
</dbReference>
<dbReference type="GO" id="GO:0005344">
    <property type="term" value="F:oxygen carrier activity"/>
    <property type="evidence" value="ECO:0007669"/>
    <property type="project" value="UniProtKB-KW"/>
</dbReference>
<accession>A0A0D1EGS4</accession>
<evidence type="ECO:0000256" key="4">
    <source>
        <dbReference type="ARBA" id="ARBA00023004"/>
    </source>
</evidence>
<dbReference type="GO" id="GO:0019825">
    <property type="term" value="F:oxygen binding"/>
    <property type="evidence" value="ECO:0007669"/>
    <property type="project" value="InterPro"/>
</dbReference>
<evidence type="ECO:0000256" key="5">
    <source>
        <dbReference type="RuleBase" id="RU000356"/>
    </source>
</evidence>
<keyword evidence="1 5" id="KW-0349">Heme</keyword>
<dbReference type="Pfam" id="PF00042">
    <property type="entry name" value="Globin"/>
    <property type="match status" value="1"/>
</dbReference>
<evidence type="ECO:0000259" key="6">
    <source>
        <dbReference type="PROSITE" id="PS01033"/>
    </source>
</evidence>
<keyword evidence="5" id="KW-0813">Transport</keyword>
<dbReference type="STRING" id="935700.jaqu_33810"/>
<dbReference type="PANTHER" id="PTHR43396:SF3">
    <property type="entry name" value="FLAVOHEMOPROTEIN"/>
    <property type="match status" value="1"/>
</dbReference>
<dbReference type="PROSITE" id="PS01033">
    <property type="entry name" value="GLOBIN"/>
    <property type="match status" value="1"/>
</dbReference>
<sequence>MIMVPPKQFRLLDRSLRRVVDARLPLATHFYGRLFAAHPALRPLFPTDLTAQQRKFEDMLVVLVSGLTVPDGVAGALRQLAVSHIGYGAKPEHYPVVAEVLMDSLRTLPGAGLLPEELGAWSGLLDTMVYVLVEETRAAMT</sequence>
<keyword evidence="3" id="KW-0479">Metal-binding</keyword>
<evidence type="ECO:0000313" key="8">
    <source>
        <dbReference type="Proteomes" id="UP000032232"/>
    </source>
</evidence>
<keyword evidence="2 5" id="KW-0561">Oxygen transport</keyword>
<evidence type="ECO:0000256" key="3">
    <source>
        <dbReference type="ARBA" id="ARBA00022723"/>
    </source>
</evidence>
<dbReference type="GO" id="GO:0020037">
    <property type="term" value="F:heme binding"/>
    <property type="evidence" value="ECO:0007669"/>
    <property type="project" value="InterPro"/>
</dbReference>
<dbReference type="OrthoDB" id="3213438at2"/>
<dbReference type="InterPro" id="IPR000971">
    <property type="entry name" value="Globin"/>
</dbReference>
<feature type="domain" description="Globin" evidence="6">
    <location>
        <begin position="3"/>
        <end position="137"/>
    </location>
</feature>
<dbReference type="RefSeq" id="WP_084629951.1">
    <property type="nucleotide sequence ID" value="NZ_FZPF01000001.1"/>
</dbReference>
<dbReference type="PATRIC" id="fig|935700.4.peg.3492"/>
<reference evidence="7 8" key="1">
    <citation type="submission" date="2015-02" db="EMBL/GenBank/DDBJ databases">
        <title>Genome Sequence of Jannaschia aquimarina DSM28248, a member of the Roseobacter clade.</title>
        <authorList>
            <person name="Voget S."/>
            <person name="Daniel R."/>
        </authorList>
    </citation>
    <scope>NUCLEOTIDE SEQUENCE [LARGE SCALE GENOMIC DNA]</scope>
    <source>
        <strain evidence="7 8">GSW-M26</strain>
    </source>
</reference>
<dbReference type="InterPro" id="IPR009050">
    <property type="entry name" value="Globin-like_sf"/>
</dbReference>
<dbReference type="Proteomes" id="UP000032232">
    <property type="component" value="Unassembled WGS sequence"/>
</dbReference>
<keyword evidence="8" id="KW-1185">Reference proteome</keyword>
<keyword evidence="4" id="KW-0408">Iron</keyword>
<dbReference type="SUPFAM" id="SSF46458">
    <property type="entry name" value="Globin-like"/>
    <property type="match status" value="1"/>
</dbReference>
<evidence type="ECO:0000256" key="2">
    <source>
        <dbReference type="ARBA" id="ARBA00022621"/>
    </source>
</evidence>
<dbReference type="Gene3D" id="1.10.490.10">
    <property type="entry name" value="Globins"/>
    <property type="match status" value="1"/>
</dbReference>
<protein>
    <submittedName>
        <fullName evidence="7">Vhb protein</fullName>
    </submittedName>
</protein>
<comment type="caution">
    <text evidence="7">The sequence shown here is derived from an EMBL/GenBank/DDBJ whole genome shotgun (WGS) entry which is preliminary data.</text>
</comment>
<name>A0A0D1EGS4_9RHOB</name>
<evidence type="ECO:0000256" key="1">
    <source>
        <dbReference type="ARBA" id="ARBA00022617"/>
    </source>
</evidence>
<proteinExistence type="inferred from homology"/>
<evidence type="ECO:0000313" key="7">
    <source>
        <dbReference type="EMBL" id="KIT15055.1"/>
    </source>
</evidence>
<dbReference type="InterPro" id="IPR012292">
    <property type="entry name" value="Globin/Proto"/>
</dbReference>
<organism evidence="7 8">
    <name type="scientific">Jannaschia aquimarina</name>
    <dbReference type="NCBI Taxonomy" id="935700"/>
    <lineage>
        <taxon>Bacteria</taxon>
        <taxon>Pseudomonadati</taxon>
        <taxon>Pseudomonadota</taxon>
        <taxon>Alphaproteobacteria</taxon>
        <taxon>Rhodobacterales</taxon>
        <taxon>Roseobacteraceae</taxon>
        <taxon>Jannaschia</taxon>
    </lineage>
</organism>
<dbReference type="GO" id="GO:0046872">
    <property type="term" value="F:metal ion binding"/>
    <property type="evidence" value="ECO:0007669"/>
    <property type="project" value="UniProtKB-KW"/>
</dbReference>
<dbReference type="GO" id="GO:0071500">
    <property type="term" value="P:cellular response to nitrosative stress"/>
    <property type="evidence" value="ECO:0007669"/>
    <property type="project" value="TreeGrafter"/>
</dbReference>
<gene>
    <name evidence="7" type="primary">vhb</name>
    <name evidence="7" type="ORF">jaqu_33810</name>
</gene>